<accession>A0A1Z4KRJ0</accession>
<sequence>MSYFQQKTPPTKGYIALTVCMQYTWTSLLQGVLFPLRGWGLGLYLTQLQTAIVFVGNQFAQQPTENIEVFIQEL</sequence>
<reference evidence="1 2" key="1">
    <citation type="submission" date="2017-06" db="EMBL/GenBank/DDBJ databases">
        <title>Genome sequencing of cyanobaciteial culture collection at National Institute for Environmental Studies (NIES).</title>
        <authorList>
            <person name="Hirose Y."/>
            <person name="Shimura Y."/>
            <person name="Fujisawa T."/>
            <person name="Nakamura Y."/>
            <person name="Kawachi M."/>
        </authorList>
    </citation>
    <scope>NUCLEOTIDE SEQUENCE [LARGE SCALE GENOMIC DNA]</scope>
    <source>
        <strain evidence="1 2">NIES-23</strain>
    </source>
</reference>
<dbReference type="AlphaFoldDB" id="A0A1Z4KRJ0"/>
<gene>
    <name evidence="1" type="ORF">NIES23_44290</name>
</gene>
<protein>
    <submittedName>
        <fullName evidence="1">Uncharacterized protein</fullName>
    </submittedName>
</protein>
<evidence type="ECO:0000313" key="2">
    <source>
        <dbReference type="Proteomes" id="UP000217507"/>
    </source>
</evidence>
<proteinExistence type="predicted"/>
<dbReference type="Proteomes" id="UP000217507">
    <property type="component" value="Chromosome"/>
</dbReference>
<name>A0A1Z4KRJ0_ANAVA</name>
<dbReference type="EMBL" id="AP018216">
    <property type="protein sequence ID" value="BAY71609.1"/>
    <property type="molecule type" value="Genomic_DNA"/>
</dbReference>
<organism evidence="1 2">
    <name type="scientific">Trichormus variabilis NIES-23</name>
    <dbReference type="NCBI Taxonomy" id="1973479"/>
    <lineage>
        <taxon>Bacteria</taxon>
        <taxon>Bacillati</taxon>
        <taxon>Cyanobacteriota</taxon>
        <taxon>Cyanophyceae</taxon>
        <taxon>Nostocales</taxon>
        <taxon>Nostocaceae</taxon>
        <taxon>Trichormus</taxon>
    </lineage>
</organism>
<evidence type="ECO:0000313" key="1">
    <source>
        <dbReference type="EMBL" id="BAY71609.1"/>
    </source>
</evidence>